<feature type="transmembrane region" description="Helical" evidence="1">
    <location>
        <begin position="209"/>
        <end position="230"/>
    </location>
</feature>
<dbReference type="InterPro" id="IPR029787">
    <property type="entry name" value="Nucleotide_cyclase"/>
</dbReference>
<evidence type="ECO:0000313" key="5">
    <source>
        <dbReference type="Proteomes" id="UP000198688"/>
    </source>
</evidence>
<dbReference type="Pfam" id="PF00990">
    <property type="entry name" value="GGDEF"/>
    <property type="match status" value="1"/>
</dbReference>
<dbReference type="Pfam" id="PF00563">
    <property type="entry name" value="EAL"/>
    <property type="match status" value="1"/>
</dbReference>
<protein>
    <submittedName>
        <fullName evidence="4">Diguanylate cyclase (GGDEF) domain-containing protein</fullName>
    </submittedName>
</protein>
<keyword evidence="1" id="KW-0812">Transmembrane</keyword>
<feature type="transmembrane region" description="Helical" evidence="1">
    <location>
        <begin position="279"/>
        <end position="297"/>
    </location>
</feature>
<accession>A0A1H1YIB6</accession>
<dbReference type="PANTHER" id="PTHR44757">
    <property type="entry name" value="DIGUANYLATE CYCLASE DGCP"/>
    <property type="match status" value="1"/>
</dbReference>
<evidence type="ECO:0000259" key="3">
    <source>
        <dbReference type="PROSITE" id="PS50887"/>
    </source>
</evidence>
<dbReference type="CDD" id="cd01949">
    <property type="entry name" value="GGDEF"/>
    <property type="match status" value="1"/>
</dbReference>
<dbReference type="AlphaFoldDB" id="A0A1H1YIB6"/>
<evidence type="ECO:0000313" key="4">
    <source>
        <dbReference type="EMBL" id="SDT21065.1"/>
    </source>
</evidence>
<dbReference type="PROSITE" id="PS50887">
    <property type="entry name" value="GGDEF"/>
    <property type="match status" value="1"/>
</dbReference>
<organism evidence="4 5">
    <name type="scientific">Actinoplanes derwentensis</name>
    <dbReference type="NCBI Taxonomy" id="113562"/>
    <lineage>
        <taxon>Bacteria</taxon>
        <taxon>Bacillati</taxon>
        <taxon>Actinomycetota</taxon>
        <taxon>Actinomycetes</taxon>
        <taxon>Micromonosporales</taxon>
        <taxon>Micromonosporaceae</taxon>
        <taxon>Actinoplanes</taxon>
    </lineage>
</organism>
<dbReference type="Proteomes" id="UP000198688">
    <property type="component" value="Chromosome I"/>
</dbReference>
<dbReference type="InterPro" id="IPR035919">
    <property type="entry name" value="EAL_sf"/>
</dbReference>
<dbReference type="SMART" id="SM00267">
    <property type="entry name" value="GGDEF"/>
    <property type="match status" value="1"/>
</dbReference>
<dbReference type="Gene3D" id="3.30.70.270">
    <property type="match status" value="1"/>
</dbReference>
<evidence type="ECO:0000259" key="2">
    <source>
        <dbReference type="PROSITE" id="PS50883"/>
    </source>
</evidence>
<dbReference type="PROSITE" id="PS50883">
    <property type="entry name" value="EAL"/>
    <property type="match status" value="1"/>
</dbReference>
<feature type="domain" description="GGDEF" evidence="3">
    <location>
        <begin position="372"/>
        <end position="504"/>
    </location>
</feature>
<reference evidence="4 5" key="1">
    <citation type="submission" date="2016-10" db="EMBL/GenBank/DDBJ databases">
        <authorList>
            <person name="de Groot N.N."/>
        </authorList>
    </citation>
    <scope>NUCLEOTIDE SEQUENCE [LARGE SCALE GENOMIC DNA]</scope>
    <source>
        <strain evidence="4 5">DSM 43941</strain>
    </source>
</reference>
<proteinExistence type="predicted"/>
<dbReference type="InterPro" id="IPR001633">
    <property type="entry name" value="EAL_dom"/>
</dbReference>
<dbReference type="InterPro" id="IPR000160">
    <property type="entry name" value="GGDEF_dom"/>
</dbReference>
<evidence type="ECO:0000256" key="1">
    <source>
        <dbReference type="SAM" id="Phobius"/>
    </source>
</evidence>
<sequence>MLATARTDSEQSAAAAGQGSSLRRSRSVSWRLVAAAVLVAALMPLLPEPLQVLLSVVAVLGGVVTIGYAARTGVPAGHVPLRHLYLAGLLIVAGMVLRMVLIGADRAPRSGLSLTLDAIVIAGYLLAAYAAARILLRRRADPEDPAWIDAVLVGATFACLAWTYLVAPAIERTGEPTVQFANAFFPIVDVVLLALVAQLGLTGGHRAPALWMAVAGTVSLSAGDLCYLIGNGGLAALPAGLVVTLHTVALLLLGAATLHPSRLTLVTPQQRLVRKLSKRRMLTIALVLLVPVVMATLNPADGPLDKNVRGVLVLVLVLVVLFRVAWSSNSRARAEDSIRRRATHDQLTDLPNRELLSDTITAWGDRAAAGRQEISLLFIDLDRFKMINDHWGHRVGDELLCAVAQRLSTHVRSCDLVCRIGGDEFVIALSSPSHSILAESVAGRVLDLFTRPFALTVGDVVVSASIGVAKATGGAEAVELIRDADTAMYQAKESGRNTWALFDTSLRDQLHDRITLEQALRGAMRRGELYATYQPIIDLASGELDGFETLMRWEHPELGHVPPLRFIPVAEETGMIVEAGAWLLREAAGRLAVWRAERGPDAHPLHMSVNVSVRQLRDRKLVAVVRDVLASTGLPASALWLEITESGVMEDIDTALSTLNELHDLGVVLAIDDFGTGYSSLSYLNRLPVGIVKLDRSFVSEVGRQGANEQIVRAVLAMTSALDLRVVAEGVETEAQRDWLREQGCDLAQGWLFGKPLRAEEHQGRVTAVSRPG</sequence>
<feature type="transmembrane region" description="Helical" evidence="1">
    <location>
        <begin position="309"/>
        <end position="326"/>
    </location>
</feature>
<dbReference type="SMART" id="SM00052">
    <property type="entry name" value="EAL"/>
    <property type="match status" value="1"/>
</dbReference>
<dbReference type="CDD" id="cd01948">
    <property type="entry name" value="EAL"/>
    <property type="match status" value="1"/>
</dbReference>
<name>A0A1H1YIB6_9ACTN</name>
<feature type="transmembrane region" description="Helical" evidence="1">
    <location>
        <begin position="114"/>
        <end position="135"/>
    </location>
</feature>
<dbReference type="Gene3D" id="3.20.20.450">
    <property type="entry name" value="EAL domain"/>
    <property type="match status" value="1"/>
</dbReference>
<dbReference type="FunFam" id="3.30.70.270:FF:000001">
    <property type="entry name" value="Diguanylate cyclase domain protein"/>
    <property type="match status" value="1"/>
</dbReference>
<feature type="domain" description="EAL" evidence="2">
    <location>
        <begin position="513"/>
        <end position="770"/>
    </location>
</feature>
<feature type="transmembrane region" description="Helical" evidence="1">
    <location>
        <begin position="179"/>
        <end position="197"/>
    </location>
</feature>
<feature type="transmembrane region" description="Helical" evidence="1">
    <location>
        <begin position="52"/>
        <end position="71"/>
    </location>
</feature>
<keyword evidence="5" id="KW-1185">Reference proteome</keyword>
<dbReference type="SUPFAM" id="SSF55073">
    <property type="entry name" value="Nucleotide cyclase"/>
    <property type="match status" value="1"/>
</dbReference>
<dbReference type="EMBL" id="LT629758">
    <property type="protein sequence ID" value="SDT21065.1"/>
    <property type="molecule type" value="Genomic_DNA"/>
</dbReference>
<dbReference type="STRING" id="113562.SAMN04489716_2862"/>
<feature type="transmembrane region" description="Helical" evidence="1">
    <location>
        <begin position="83"/>
        <end position="102"/>
    </location>
</feature>
<feature type="transmembrane region" description="Helical" evidence="1">
    <location>
        <begin position="28"/>
        <end position="46"/>
    </location>
</feature>
<feature type="transmembrane region" description="Helical" evidence="1">
    <location>
        <begin position="147"/>
        <end position="167"/>
    </location>
</feature>
<keyword evidence="1" id="KW-0472">Membrane</keyword>
<dbReference type="PANTHER" id="PTHR44757:SF2">
    <property type="entry name" value="BIOFILM ARCHITECTURE MAINTENANCE PROTEIN MBAA"/>
    <property type="match status" value="1"/>
</dbReference>
<dbReference type="SUPFAM" id="SSF141868">
    <property type="entry name" value="EAL domain-like"/>
    <property type="match status" value="1"/>
</dbReference>
<keyword evidence="1" id="KW-1133">Transmembrane helix</keyword>
<dbReference type="NCBIfam" id="TIGR00254">
    <property type="entry name" value="GGDEF"/>
    <property type="match status" value="1"/>
</dbReference>
<feature type="transmembrane region" description="Helical" evidence="1">
    <location>
        <begin position="236"/>
        <end position="258"/>
    </location>
</feature>
<gene>
    <name evidence="4" type="ORF">SAMN04489716_2862</name>
</gene>
<dbReference type="InterPro" id="IPR052155">
    <property type="entry name" value="Biofilm_reg_signaling"/>
</dbReference>
<dbReference type="InterPro" id="IPR043128">
    <property type="entry name" value="Rev_trsase/Diguanyl_cyclase"/>
</dbReference>